<comment type="similarity">
    <text evidence="2">Belongs to the rad17/RAD24 family.</text>
</comment>
<dbReference type="SUPFAM" id="SSF52540">
    <property type="entry name" value="P-loop containing nucleoside triphosphate hydrolases"/>
    <property type="match status" value="1"/>
</dbReference>
<evidence type="ECO:0000256" key="3">
    <source>
        <dbReference type="ARBA" id="ARBA00022741"/>
    </source>
</evidence>
<dbReference type="GO" id="GO:0000077">
    <property type="term" value="P:DNA damage checkpoint signaling"/>
    <property type="evidence" value="ECO:0007669"/>
    <property type="project" value="TreeGrafter"/>
</dbReference>
<feature type="region of interest" description="Disordered" evidence="8">
    <location>
        <begin position="523"/>
        <end position="558"/>
    </location>
</feature>
<evidence type="ECO:0000256" key="1">
    <source>
        <dbReference type="ARBA" id="ARBA00004123"/>
    </source>
</evidence>
<comment type="caution">
    <text evidence="10">The sequence shown here is derived from an EMBL/GenBank/DDBJ whole genome shotgun (WGS) entry which is preliminary data.</text>
</comment>
<evidence type="ECO:0000256" key="2">
    <source>
        <dbReference type="ARBA" id="ARBA00006168"/>
    </source>
</evidence>
<dbReference type="VEuPathDB" id="FungiDB:DIURU_002506"/>
<dbReference type="PANTHER" id="PTHR12172:SF0">
    <property type="entry name" value="CELL CYCLE CHECKPOINT PROTEIN RAD17"/>
    <property type="match status" value="1"/>
</dbReference>
<dbReference type="RefSeq" id="XP_034012672.1">
    <property type="nucleotide sequence ID" value="XM_034155165.1"/>
</dbReference>
<proteinExistence type="inferred from homology"/>
<evidence type="ECO:0000256" key="5">
    <source>
        <dbReference type="ARBA" id="ARBA00022840"/>
    </source>
</evidence>
<dbReference type="GO" id="GO:0006281">
    <property type="term" value="P:DNA repair"/>
    <property type="evidence" value="ECO:0007669"/>
    <property type="project" value="InterPro"/>
</dbReference>
<dbReference type="InterPro" id="IPR004582">
    <property type="entry name" value="Checkpoint_prot_Rad17_Rad24"/>
</dbReference>
<evidence type="ECO:0000256" key="4">
    <source>
        <dbReference type="ARBA" id="ARBA00022763"/>
    </source>
</evidence>
<evidence type="ECO:0000256" key="7">
    <source>
        <dbReference type="ARBA" id="ARBA00023306"/>
    </source>
</evidence>
<dbReference type="GeneID" id="54781157"/>
<dbReference type="GO" id="GO:0003689">
    <property type="term" value="F:DNA clamp loader activity"/>
    <property type="evidence" value="ECO:0007669"/>
    <property type="project" value="TreeGrafter"/>
</dbReference>
<organism evidence="10 11">
    <name type="scientific">Diutina rugosa</name>
    <name type="common">Yeast</name>
    <name type="synonym">Candida rugosa</name>
    <dbReference type="NCBI Taxonomy" id="5481"/>
    <lineage>
        <taxon>Eukaryota</taxon>
        <taxon>Fungi</taxon>
        <taxon>Dikarya</taxon>
        <taxon>Ascomycota</taxon>
        <taxon>Saccharomycotina</taxon>
        <taxon>Pichiomycetes</taxon>
        <taxon>Debaryomycetaceae</taxon>
        <taxon>Diutina</taxon>
    </lineage>
</organism>
<dbReference type="Proteomes" id="UP000449547">
    <property type="component" value="Unassembled WGS sequence"/>
</dbReference>
<dbReference type="InterPro" id="IPR057927">
    <property type="entry name" value="RAD24-like_helical"/>
</dbReference>
<evidence type="ECO:0000313" key="10">
    <source>
        <dbReference type="EMBL" id="KAA8903219.1"/>
    </source>
</evidence>
<dbReference type="OrthoDB" id="10265971at2759"/>
<dbReference type="Gene3D" id="3.40.50.300">
    <property type="entry name" value="P-loop containing nucleotide triphosphate hydrolases"/>
    <property type="match status" value="1"/>
</dbReference>
<dbReference type="OMA" id="PREWKIR"/>
<keyword evidence="7" id="KW-0131">Cell cycle</keyword>
<evidence type="ECO:0000256" key="8">
    <source>
        <dbReference type="SAM" id="MobiDB-lite"/>
    </source>
</evidence>
<feature type="domain" description="Checkpoint protein RAD24-like helical bundle" evidence="9">
    <location>
        <begin position="296"/>
        <end position="427"/>
    </location>
</feature>
<keyword evidence="5" id="KW-0067">ATP-binding</keyword>
<sequence>MDDSFEAIDDDSFIADEPLPKRRKVFPKTTRPWVDKYVPVQAGDLAVNPSKVKQVETAMREMPSKNQRILVLSGPAGSGKSATIEYLAKHRFQLPIVEFFEQKGTLDEFENFLLQCRFRRGANKAVIVVEEFPNVFYPETMIRFRNALNDWLHVDMGTEGPSLPLLVLVVSESEYGTAGVYSIDQMFTPYTLLGRELLHSPRVVQIKFNAVAARYANKLVNRVVQNESEAFRSIPGSVVTQFCQQLIKTGDIRSMLANLETWTSLTEITLPQRQTVKLNREEEPLNLDLTSMFIRENSLSIFHAVGKIIFGSSASDGFTDDTKLHDFFSVEQVLANFSDDLNVVSLGVVDNFDIYRSGNYDVKLGAELLDYLSMADQLGKVPWVSRELGLRGARASLAKAGESGSSRGGSGGHHRMAFPAHSRIKRLSHQCRDQLWQYQWYGRPLKSGAGLVSLQQLNLVDGPLVGEILNRKFPQDKIYGRIGGRLRTVTLSSDIDTGDVGDPSKQVDQFVVDCERAMALAARDDTTVGGDSDDDDAQLSDPISDVESEDDFDFSDDDDELLALV</sequence>
<accession>A0A642UUG1</accession>
<dbReference type="GO" id="GO:0005524">
    <property type="term" value="F:ATP binding"/>
    <property type="evidence" value="ECO:0007669"/>
    <property type="project" value="UniProtKB-KW"/>
</dbReference>
<feature type="compositionally biased region" description="Acidic residues" evidence="8">
    <location>
        <begin position="531"/>
        <end position="558"/>
    </location>
</feature>
<dbReference type="Pfam" id="PF03215">
    <property type="entry name" value="Rad17"/>
    <property type="match status" value="1"/>
</dbReference>
<dbReference type="GO" id="GO:0003682">
    <property type="term" value="F:chromatin binding"/>
    <property type="evidence" value="ECO:0007669"/>
    <property type="project" value="TreeGrafter"/>
</dbReference>
<name>A0A642UUG1_DIURU</name>
<gene>
    <name evidence="10" type="ORF">DIURU_002506</name>
</gene>
<dbReference type="EMBL" id="SWFT01000070">
    <property type="protein sequence ID" value="KAA8903219.1"/>
    <property type="molecule type" value="Genomic_DNA"/>
</dbReference>
<dbReference type="Pfam" id="PF25812">
    <property type="entry name" value="RAD24_helical"/>
    <property type="match status" value="1"/>
</dbReference>
<reference evidence="10 11" key="1">
    <citation type="submission" date="2019-07" db="EMBL/GenBank/DDBJ databases">
        <title>Genome assembly of two rare yeast pathogens: Diutina rugosa and Trichomonascus ciferrii.</title>
        <authorList>
            <person name="Mixao V."/>
            <person name="Saus E."/>
            <person name="Hansen A."/>
            <person name="Lass-Flor C."/>
            <person name="Gabaldon T."/>
        </authorList>
    </citation>
    <scope>NUCLEOTIDE SEQUENCE [LARGE SCALE GENOMIC DNA]</scope>
    <source>
        <strain evidence="10 11">CBS 613</strain>
    </source>
</reference>
<protein>
    <recommendedName>
        <fullName evidence="9">Checkpoint protein RAD24-like helical bundle domain-containing protein</fullName>
    </recommendedName>
</protein>
<dbReference type="InterPro" id="IPR027417">
    <property type="entry name" value="P-loop_NTPase"/>
</dbReference>
<evidence type="ECO:0000256" key="6">
    <source>
        <dbReference type="ARBA" id="ARBA00023242"/>
    </source>
</evidence>
<evidence type="ECO:0000313" key="11">
    <source>
        <dbReference type="Proteomes" id="UP000449547"/>
    </source>
</evidence>
<keyword evidence="3" id="KW-0547">Nucleotide-binding</keyword>
<dbReference type="PANTHER" id="PTHR12172">
    <property type="entry name" value="CELL CYCLE CHECKPOINT PROTEIN RAD17"/>
    <property type="match status" value="1"/>
</dbReference>
<evidence type="ECO:0000259" key="9">
    <source>
        <dbReference type="Pfam" id="PF25812"/>
    </source>
</evidence>
<dbReference type="GO" id="GO:0005634">
    <property type="term" value="C:nucleus"/>
    <property type="evidence" value="ECO:0007669"/>
    <property type="project" value="UniProtKB-SubCell"/>
</dbReference>
<dbReference type="AlphaFoldDB" id="A0A642UUG1"/>
<dbReference type="GO" id="GO:0033314">
    <property type="term" value="P:mitotic DNA replication checkpoint signaling"/>
    <property type="evidence" value="ECO:0007669"/>
    <property type="project" value="TreeGrafter"/>
</dbReference>
<comment type="subcellular location">
    <subcellularLocation>
        <location evidence="1">Nucleus</location>
    </subcellularLocation>
</comment>
<keyword evidence="4" id="KW-0227">DNA damage</keyword>
<keyword evidence="11" id="KW-1185">Reference proteome</keyword>
<keyword evidence="6" id="KW-0539">Nucleus</keyword>